<dbReference type="PROSITE" id="PS51257">
    <property type="entry name" value="PROKAR_LIPOPROTEIN"/>
    <property type="match status" value="1"/>
</dbReference>
<reference evidence="3" key="1">
    <citation type="journal article" date="2014" name="Int. J. Syst. Evol. Microbiol.">
        <title>Complete genome sequence of Corynebacterium casei LMG S-19264T (=DSM 44701T), isolated from a smear-ripened cheese.</title>
        <authorList>
            <consortium name="US DOE Joint Genome Institute (JGI-PGF)"/>
            <person name="Walter F."/>
            <person name="Albersmeier A."/>
            <person name="Kalinowski J."/>
            <person name="Ruckert C."/>
        </authorList>
    </citation>
    <scope>NUCLEOTIDE SEQUENCE</scope>
    <source>
        <strain evidence="3">JCM 4988</strain>
    </source>
</reference>
<comment type="caution">
    <text evidence="3">The sequence shown here is derived from an EMBL/GenBank/DDBJ whole genome shotgun (WGS) entry which is preliminary data.</text>
</comment>
<protein>
    <recommendedName>
        <fullName evidence="5">Lipoprotein</fullName>
    </recommendedName>
</protein>
<reference evidence="3" key="2">
    <citation type="submission" date="2020-09" db="EMBL/GenBank/DDBJ databases">
        <authorList>
            <person name="Sun Q."/>
            <person name="Ohkuma M."/>
        </authorList>
    </citation>
    <scope>NUCLEOTIDE SEQUENCE</scope>
    <source>
        <strain evidence="3">JCM 4988</strain>
    </source>
</reference>
<name>A0A918PXH4_9ACTN</name>
<feature type="compositionally biased region" description="Basic and acidic residues" evidence="1">
    <location>
        <begin position="36"/>
        <end position="53"/>
    </location>
</feature>
<organism evidence="3 4">
    <name type="scientific">Streptomyces inusitatus</name>
    <dbReference type="NCBI Taxonomy" id="68221"/>
    <lineage>
        <taxon>Bacteria</taxon>
        <taxon>Bacillati</taxon>
        <taxon>Actinomycetota</taxon>
        <taxon>Actinomycetes</taxon>
        <taxon>Kitasatosporales</taxon>
        <taxon>Streptomycetaceae</taxon>
        <taxon>Streptomyces</taxon>
    </lineage>
</organism>
<evidence type="ECO:0000313" key="3">
    <source>
        <dbReference type="EMBL" id="GGZ24057.1"/>
    </source>
</evidence>
<proteinExistence type="predicted"/>
<gene>
    <name evidence="3" type="ORF">GCM10010387_16690</name>
</gene>
<sequence length="276" mass="29801">MPVRALLPSRRRTAVTTTVAALVLALGAAGCGGNAKDAEEAKGTAEPGKKKESSAPSSADRIWAERGVPAFRALKAASSATVDLSLDTDEGQMRAKVRSNRQNECLTVMAFAGRGTLQLIRTRDNGAYLKVNEKHIRANARGKSPERVEADIKLFSDRWMEGDPSAPQVQKSLQLCDFGQKIAQPPAGLTGAPEPRKVRENGRETLVFAIRDKDARFMVQVTAEGRPTVLKFEQTGGKDPFTALFSGYGEPVRAVRPAEKDILTKDTLTKEAARLG</sequence>
<accession>A0A918PXH4</accession>
<feature type="region of interest" description="Disordered" evidence="1">
    <location>
        <begin position="31"/>
        <end position="59"/>
    </location>
</feature>
<evidence type="ECO:0000313" key="4">
    <source>
        <dbReference type="Proteomes" id="UP000630936"/>
    </source>
</evidence>
<keyword evidence="2" id="KW-0732">Signal</keyword>
<evidence type="ECO:0008006" key="5">
    <source>
        <dbReference type="Google" id="ProtNLM"/>
    </source>
</evidence>
<dbReference type="RefSeq" id="WP_190122283.1">
    <property type="nucleotide sequence ID" value="NZ_BMWG01000003.1"/>
</dbReference>
<dbReference type="EMBL" id="BMWG01000003">
    <property type="protein sequence ID" value="GGZ24057.1"/>
    <property type="molecule type" value="Genomic_DNA"/>
</dbReference>
<keyword evidence="4" id="KW-1185">Reference proteome</keyword>
<feature type="signal peptide" evidence="2">
    <location>
        <begin position="1"/>
        <end position="35"/>
    </location>
</feature>
<evidence type="ECO:0000256" key="1">
    <source>
        <dbReference type="SAM" id="MobiDB-lite"/>
    </source>
</evidence>
<dbReference type="Proteomes" id="UP000630936">
    <property type="component" value="Unassembled WGS sequence"/>
</dbReference>
<dbReference type="AlphaFoldDB" id="A0A918PXH4"/>
<feature type="chain" id="PRO_5038954305" description="Lipoprotein" evidence="2">
    <location>
        <begin position="36"/>
        <end position="276"/>
    </location>
</feature>
<evidence type="ECO:0000256" key="2">
    <source>
        <dbReference type="SAM" id="SignalP"/>
    </source>
</evidence>